<keyword evidence="4" id="KW-1185">Reference proteome</keyword>
<proteinExistence type="predicted"/>
<name>A0A917PRV5_9DEIO</name>
<dbReference type="AlphaFoldDB" id="A0A917PRV5"/>
<organism evidence="3 4">
    <name type="scientific">Deinococcus aquiradiocola</name>
    <dbReference type="NCBI Taxonomy" id="393059"/>
    <lineage>
        <taxon>Bacteria</taxon>
        <taxon>Thermotogati</taxon>
        <taxon>Deinococcota</taxon>
        <taxon>Deinococci</taxon>
        <taxon>Deinococcales</taxon>
        <taxon>Deinococcaceae</taxon>
        <taxon>Deinococcus</taxon>
    </lineage>
</organism>
<reference evidence="3" key="2">
    <citation type="submission" date="2020-09" db="EMBL/GenBank/DDBJ databases">
        <authorList>
            <person name="Sun Q."/>
            <person name="Ohkuma M."/>
        </authorList>
    </citation>
    <scope>NUCLEOTIDE SEQUENCE</scope>
    <source>
        <strain evidence="3">JCM 14371</strain>
    </source>
</reference>
<feature type="chain" id="PRO_5036711125" evidence="2">
    <location>
        <begin position="22"/>
        <end position="351"/>
    </location>
</feature>
<dbReference type="Proteomes" id="UP000635726">
    <property type="component" value="Unassembled WGS sequence"/>
</dbReference>
<evidence type="ECO:0000313" key="3">
    <source>
        <dbReference type="EMBL" id="GGJ89623.1"/>
    </source>
</evidence>
<evidence type="ECO:0000313" key="4">
    <source>
        <dbReference type="Proteomes" id="UP000635726"/>
    </source>
</evidence>
<protein>
    <submittedName>
        <fullName evidence="3">Uncharacterized protein</fullName>
    </submittedName>
</protein>
<feature type="coiled-coil region" evidence="1">
    <location>
        <begin position="82"/>
        <end position="109"/>
    </location>
</feature>
<reference evidence="3" key="1">
    <citation type="journal article" date="2014" name="Int. J. Syst. Evol. Microbiol.">
        <title>Complete genome sequence of Corynebacterium casei LMG S-19264T (=DSM 44701T), isolated from a smear-ripened cheese.</title>
        <authorList>
            <consortium name="US DOE Joint Genome Institute (JGI-PGF)"/>
            <person name="Walter F."/>
            <person name="Albersmeier A."/>
            <person name="Kalinowski J."/>
            <person name="Ruckert C."/>
        </authorList>
    </citation>
    <scope>NUCLEOTIDE SEQUENCE</scope>
    <source>
        <strain evidence="3">JCM 14371</strain>
    </source>
</reference>
<dbReference type="EMBL" id="BMOE01000025">
    <property type="protein sequence ID" value="GGJ89623.1"/>
    <property type="molecule type" value="Genomic_DNA"/>
</dbReference>
<keyword evidence="1" id="KW-0175">Coiled coil</keyword>
<keyword evidence="2" id="KW-0732">Signal</keyword>
<sequence length="351" mass="36713">MTSPTRTALATLALLGGLSAAQTTPGQTIPAQAAPSAAQPGAAVLLPTALPGTLAEYTLNSQTAIQLLDLHYEAKPGQTVRAADLAAANTRLQARRAQMEAAYRRASQTTTTKSFVKVLPARDGQPVLLSTSIVPLPDAEHPDRQTNAAVSTTVVYGPDGQVTDVSVSSSDARLQRYFQSVDLQTLIRNSQNDGATAIYGLPLTRGEVRSRNVTFPMQGIVQSLGSLGGAEAASSVANIQASPVVIHTQTRFTGNDAAGNSLFSQTYTIDPWKLQFGKKGGDAFGMQMAVNLSNGGGSTVVRPDGLLQAYKVTQALTMTARIDSPLEPYSMVMALGLSQSTAQTLKGVTLP</sequence>
<gene>
    <name evidence="3" type="ORF">GCM10008939_37000</name>
</gene>
<evidence type="ECO:0000256" key="1">
    <source>
        <dbReference type="SAM" id="Coils"/>
    </source>
</evidence>
<accession>A0A917PRV5</accession>
<evidence type="ECO:0000256" key="2">
    <source>
        <dbReference type="SAM" id="SignalP"/>
    </source>
</evidence>
<feature type="signal peptide" evidence="2">
    <location>
        <begin position="1"/>
        <end position="21"/>
    </location>
</feature>
<dbReference type="RefSeq" id="WP_188964803.1">
    <property type="nucleotide sequence ID" value="NZ_BMOE01000025.1"/>
</dbReference>
<comment type="caution">
    <text evidence="3">The sequence shown here is derived from an EMBL/GenBank/DDBJ whole genome shotgun (WGS) entry which is preliminary data.</text>
</comment>